<dbReference type="GO" id="GO:0006432">
    <property type="term" value="P:phenylalanyl-tRNA aminoacylation"/>
    <property type="evidence" value="ECO:0007669"/>
    <property type="project" value="UniProtKB-UniRule"/>
</dbReference>
<dbReference type="PROSITE" id="PS51483">
    <property type="entry name" value="B5"/>
    <property type="match status" value="1"/>
</dbReference>
<dbReference type="HAMAP" id="MF_00283">
    <property type="entry name" value="Phe_tRNA_synth_beta1"/>
    <property type="match status" value="1"/>
</dbReference>
<dbReference type="SMART" id="SM00896">
    <property type="entry name" value="FDX-ACB"/>
    <property type="match status" value="1"/>
</dbReference>
<evidence type="ECO:0000256" key="11">
    <source>
        <dbReference type="ARBA" id="ARBA00022884"/>
    </source>
</evidence>
<feature type="binding site" evidence="15">
    <location>
        <position position="474"/>
    </location>
    <ligand>
        <name>Mg(2+)</name>
        <dbReference type="ChEBI" id="CHEBI:18420"/>
        <note>shared with alpha subunit</note>
    </ligand>
</feature>
<comment type="cofactor">
    <cofactor evidence="15">
        <name>Mg(2+)</name>
        <dbReference type="ChEBI" id="CHEBI:18420"/>
    </cofactor>
    <text evidence="15">Binds 2 magnesium ions per tetramer.</text>
</comment>
<keyword evidence="13 15" id="KW-0030">Aminoacyl-tRNA synthetase</keyword>
<evidence type="ECO:0000256" key="10">
    <source>
        <dbReference type="ARBA" id="ARBA00022842"/>
    </source>
</evidence>
<dbReference type="SUPFAM" id="SSF46955">
    <property type="entry name" value="Putative DNA-binding domain"/>
    <property type="match status" value="1"/>
</dbReference>
<dbReference type="InterPro" id="IPR041616">
    <property type="entry name" value="PheRS_beta_core"/>
</dbReference>
<dbReference type="InterPro" id="IPR004532">
    <property type="entry name" value="Phe-tRNA-ligase_IIc_bsu_bact"/>
</dbReference>
<keyword evidence="8 15" id="KW-0547">Nucleotide-binding</keyword>
<dbReference type="RefSeq" id="WP_134716942.1">
    <property type="nucleotide sequence ID" value="NZ_SDKM01000013.1"/>
</dbReference>
<keyword evidence="10 15" id="KW-0460">Magnesium</keyword>
<dbReference type="Pfam" id="PF03147">
    <property type="entry name" value="FDX-ACB"/>
    <property type="match status" value="1"/>
</dbReference>
<dbReference type="CDD" id="cd02796">
    <property type="entry name" value="tRNA_bind_bactPheRS"/>
    <property type="match status" value="1"/>
</dbReference>
<dbReference type="GO" id="GO:0005524">
    <property type="term" value="F:ATP binding"/>
    <property type="evidence" value="ECO:0007669"/>
    <property type="project" value="UniProtKB-UniRule"/>
</dbReference>
<evidence type="ECO:0000256" key="6">
    <source>
        <dbReference type="ARBA" id="ARBA00022598"/>
    </source>
</evidence>
<evidence type="ECO:0000256" key="1">
    <source>
        <dbReference type="ARBA" id="ARBA00004496"/>
    </source>
</evidence>
<evidence type="ECO:0000256" key="12">
    <source>
        <dbReference type="ARBA" id="ARBA00022917"/>
    </source>
</evidence>
<comment type="subunit">
    <text evidence="3 15">Tetramer of two alpha and two beta subunits.</text>
</comment>
<dbReference type="PROSITE" id="PS51447">
    <property type="entry name" value="FDX_ACB"/>
    <property type="match status" value="1"/>
</dbReference>
<dbReference type="Pfam" id="PF17759">
    <property type="entry name" value="tRNA_synthFbeta"/>
    <property type="match status" value="1"/>
</dbReference>
<evidence type="ECO:0000259" key="17">
    <source>
        <dbReference type="PROSITE" id="PS50886"/>
    </source>
</evidence>
<evidence type="ECO:0000256" key="7">
    <source>
        <dbReference type="ARBA" id="ARBA00022723"/>
    </source>
</evidence>
<dbReference type="NCBIfam" id="TIGR00472">
    <property type="entry name" value="pheT_bact"/>
    <property type="match status" value="1"/>
</dbReference>
<dbReference type="Pfam" id="PF01588">
    <property type="entry name" value="tRNA_bind"/>
    <property type="match status" value="1"/>
</dbReference>
<dbReference type="PROSITE" id="PS50886">
    <property type="entry name" value="TRBD"/>
    <property type="match status" value="1"/>
</dbReference>
<feature type="domain" description="FDX-ACB" evidence="18">
    <location>
        <begin position="735"/>
        <end position="828"/>
    </location>
</feature>
<proteinExistence type="inferred from homology"/>
<evidence type="ECO:0000256" key="16">
    <source>
        <dbReference type="PROSITE-ProRule" id="PRU00209"/>
    </source>
</evidence>
<evidence type="ECO:0000256" key="14">
    <source>
        <dbReference type="ARBA" id="ARBA00049255"/>
    </source>
</evidence>
<evidence type="ECO:0000313" key="20">
    <source>
        <dbReference type="EMBL" id="RYP86038.1"/>
    </source>
</evidence>
<organism evidence="20 21">
    <name type="scientific">Nocardioides guangzhouensis</name>
    <dbReference type="NCBI Taxonomy" id="2497878"/>
    <lineage>
        <taxon>Bacteria</taxon>
        <taxon>Bacillati</taxon>
        <taxon>Actinomycetota</taxon>
        <taxon>Actinomycetes</taxon>
        <taxon>Propionibacteriales</taxon>
        <taxon>Nocardioidaceae</taxon>
        <taxon>Nocardioides</taxon>
    </lineage>
</organism>
<reference evidence="20 21" key="1">
    <citation type="submission" date="2019-01" db="EMBL/GenBank/DDBJ databases">
        <title>Nocardioides guangzhouensis sp. nov., an actinobacterium isolated from soil.</title>
        <authorList>
            <person name="Fu Y."/>
            <person name="Cai Y."/>
            <person name="Lin Z."/>
            <person name="Chen P."/>
        </authorList>
    </citation>
    <scope>NUCLEOTIDE SEQUENCE [LARGE SCALE GENOMIC DNA]</scope>
    <source>
        <strain evidence="20 21">130</strain>
    </source>
</reference>
<dbReference type="SMART" id="SM00874">
    <property type="entry name" value="B5"/>
    <property type="match status" value="1"/>
</dbReference>
<dbReference type="InterPro" id="IPR005147">
    <property type="entry name" value="tRNA_synthase_B5-dom"/>
</dbReference>
<dbReference type="InterPro" id="IPR036690">
    <property type="entry name" value="Fdx_antiC-bd_sf"/>
</dbReference>
<feature type="domain" description="TRNA-binding" evidence="17">
    <location>
        <begin position="42"/>
        <end position="158"/>
    </location>
</feature>
<dbReference type="Pfam" id="PF03484">
    <property type="entry name" value="B5"/>
    <property type="match status" value="1"/>
</dbReference>
<comment type="similarity">
    <text evidence="2 15">Belongs to the phenylalanyl-tRNA synthetase beta subunit family. Type 1 subfamily.</text>
</comment>
<dbReference type="SUPFAM" id="SSF50249">
    <property type="entry name" value="Nucleic acid-binding proteins"/>
    <property type="match status" value="1"/>
</dbReference>
<dbReference type="Proteomes" id="UP000295198">
    <property type="component" value="Unassembled WGS sequence"/>
</dbReference>
<dbReference type="SUPFAM" id="SSF56037">
    <property type="entry name" value="PheT/TilS domain"/>
    <property type="match status" value="1"/>
</dbReference>
<dbReference type="Gene3D" id="3.30.56.10">
    <property type="match status" value="2"/>
</dbReference>
<dbReference type="InterPro" id="IPR033714">
    <property type="entry name" value="tRNA_bind_bactPheRS"/>
</dbReference>
<evidence type="ECO:0000256" key="9">
    <source>
        <dbReference type="ARBA" id="ARBA00022840"/>
    </source>
</evidence>
<keyword evidence="11 16" id="KW-0694">RNA-binding</keyword>
<sequence>MRVPLSWLREYVDLPDDLSTEDLAHRLTLLGLKLEALERPGHDISGPLVIGRVLTMEPEPQKNGKTINWCTVDVGDANGTGEPQGIVCGAHNFAPGDLVVVVLPGGVLPGGFEISARKTYGHVSAGMICSSRELGLGDDHDGIIVLPADAGKPGDDVFELLHLRDEVIEFEINPDRAYALSLRGVAREAALAVGDVDAFHDPAARTVPAPNGDGYPVLVEDPAGCPVFAARTVTGFDPSAPTPTWLSRRILLAGMRPISLAVDVTNYVMLELGQPIHGYDGDRLAGPIRVRRAQPGERVTTLDDVDRALDPEDLVIVDDSGPIGLAGVMGGATTELSGTTTHVVIEAAHWDPVSMFRTGKRHKLSSEAGKRNERGVDPTLPAIAADRVAELLTTYGGGTVHDGVTLVGEAPSREPIRTSLALPGVVAGFEISDGTAEESLLAIGAGLAIDGNGVEVTPPPWRPDLTDPFDLVEEVVRQVGYDVIPSVLPPAPSGRGLTRAQKLRRRVGRTLAGEGYVEVITFPFVGDQDLDALGLPADDERRTVLRLANPLSSEEPAMTTTLLPGLLKTVARNAGRGATSTALFEAASVTLPHGGGPAPIYGVDRRPTEGEIADLDKALPDQPLHLALTVSGEREQPGWWGEGRAASWADAVDAVRAVAEVLSVEVTVRAAKRAPWHPGRCAEILVGDVVLGHAGELHPRVCTAYGVPARTAAAEIDLDALLEHAVALVPAPTFSDYPVAKEDVALVVDDSVPAADVEAALRDGAGDLLESVRLFDVFTGDQIGAGKKSLAFALRFRAPDRTLKEGEAGAARDAAVAAAAERTGAVQRV</sequence>
<evidence type="ECO:0000259" key="18">
    <source>
        <dbReference type="PROSITE" id="PS51447"/>
    </source>
</evidence>
<evidence type="ECO:0000313" key="21">
    <source>
        <dbReference type="Proteomes" id="UP000295198"/>
    </source>
</evidence>
<dbReference type="Gene3D" id="2.40.50.140">
    <property type="entry name" value="Nucleic acid-binding proteins"/>
    <property type="match status" value="1"/>
</dbReference>
<feature type="binding site" evidence="15">
    <location>
        <position position="464"/>
    </location>
    <ligand>
        <name>Mg(2+)</name>
        <dbReference type="ChEBI" id="CHEBI:18420"/>
        <note>shared with alpha subunit</note>
    </ligand>
</feature>
<feature type="binding site" evidence="15">
    <location>
        <position position="470"/>
    </location>
    <ligand>
        <name>Mg(2+)</name>
        <dbReference type="ChEBI" id="CHEBI:18420"/>
        <note>shared with alpha subunit</note>
    </ligand>
</feature>
<dbReference type="InterPro" id="IPR045864">
    <property type="entry name" value="aa-tRNA-synth_II/BPL/LPL"/>
</dbReference>
<dbReference type="GO" id="GO:0004826">
    <property type="term" value="F:phenylalanine-tRNA ligase activity"/>
    <property type="evidence" value="ECO:0007669"/>
    <property type="project" value="UniProtKB-UniRule"/>
</dbReference>
<dbReference type="CDD" id="cd00769">
    <property type="entry name" value="PheRS_beta_core"/>
    <property type="match status" value="1"/>
</dbReference>
<dbReference type="FunFam" id="3.30.70.380:FF:000001">
    <property type="entry name" value="Phenylalanine--tRNA ligase beta subunit"/>
    <property type="match status" value="1"/>
</dbReference>
<dbReference type="GO" id="GO:0009328">
    <property type="term" value="C:phenylalanine-tRNA ligase complex"/>
    <property type="evidence" value="ECO:0007669"/>
    <property type="project" value="TreeGrafter"/>
</dbReference>
<comment type="catalytic activity">
    <reaction evidence="14 15">
        <text>tRNA(Phe) + L-phenylalanine + ATP = L-phenylalanyl-tRNA(Phe) + AMP + diphosphate + H(+)</text>
        <dbReference type="Rhea" id="RHEA:19413"/>
        <dbReference type="Rhea" id="RHEA-COMP:9668"/>
        <dbReference type="Rhea" id="RHEA-COMP:9699"/>
        <dbReference type="ChEBI" id="CHEBI:15378"/>
        <dbReference type="ChEBI" id="CHEBI:30616"/>
        <dbReference type="ChEBI" id="CHEBI:33019"/>
        <dbReference type="ChEBI" id="CHEBI:58095"/>
        <dbReference type="ChEBI" id="CHEBI:78442"/>
        <dbReference type="ChEBI" id="CHEBI:78531"/>
        <dbReference type="ChEBI" id="CHEBI:456215"/>
        <dbReference type="EC" id="6.1.1.20"/>
    </reaction>
</comment>
<evidence type="ECO:0000256" key="3">
    <source>
        <dbReference type="ARBA" id="ARBA00011209"/>
    </source>
</evidence>
<feature type="domain" description="B5" evidence="19">
    <location>
        <begin position="411"/>
        <end position="486"/>
    </location>
</feature>
<evidence type="ECO:0000259" key="19">
    <source>
        <dbReference type="PROSITE" id="PS51483"/>
    </source>
</evidence>
<evidence type="ECO:0000256" key="2">
    <source>
        <dbReference type="ARBA" id="ARBA00008653"/>
    </source>
</evidence>
<dbReference type="PANTHER" id="PTHR10947:SF0">
    <property type="entry name" value="PHENYLALANINE--TRNA LIGASE BETA SUBUNIT"/>
    <property type="match status" value="1"/>
</dbReference>
<dbReference type="GO" id="GO:0000287">
    <property type="term" value="F:magnesium ion binding"/>
    <property type="evidence" value="ECO:0007669"/>
    <property type="project" value="UniProtKB-UniRule"/>
</dbReference>
<keyword evidence="6 15" id="KW-0436">Ligase</keyword>
<protein>
    <recommendedName>
        <fullName evidence="15">Phenylalanine--tRNA ligase beta subunit</fullName>
        <ecNumber evidence="15">6.1.1.20</ecNumber>
    </recommendedName>
    <alternativeName>
        <fullName evidence="15">Phenylalanyl-tRNA synthetase beta subunit</fullName>
        <shortName evidence="15">PheRS</shortName>
    </alternativeName>
</protein>
<keyword evidence="4 15" id="KW-0963">Cytoplasm</keyword>
<dbReference type="SUPFAM" id="SSF54991">
    <property type="entry name" value="Anticodon-binding domain of PheRS"/>
    <property type="match status" value="1"/>
</dbReference>
<dbReference type="Gene3D" id="3.30.70.380">
    <property type="entry name" value="Ferrodoxin-fold anticodon-binding domain"/>
    <property type="match status" value="1"/>
</dbReference>
<evidence type="ECO:0000256" key="8">
    <source>
        <dbReference type="ARBA" id="ARBA00022741"/>
    </source>
</evidence>
<dbReference type="AlphaFoldDB" id="A0A4Q4ZE68"/>
<keyword evidence="21" id="KW-1185">Reference proteome</keyword>
<evidence type="ECO:0000256" key="5">
    <source>
        <dbReference type="ARBA" id="ARBA00022555"/>
    </source>
</evidence>
<dbReference type="OrthoDB" id="9805455at2"/>
<gene>
    <name evidence="15" type="primary">pheT</name>
    <name evidence="20" type="ORF">EKO23_10455</name>
</gene>
<dbReference type="Gene3D" id="3.30.930.10">
    <property type="entry name" value="Bira Bifunctional Protein, Domain 2"/>
    <property type="match status" value="1"/>
</dbReference>
<dbReference type="InterPro" id="IPR005146">
    <property type="entry name" value="B3/B4_tRNA-bd"/>
</dbReference>
<dbReference type="Pfam" id="PF03483">
    <property type="entry name" value="B3_4"/>
    <property type="match status" value="1"/>
</dbReference>
<keyword evidence="5 16" id="KW-0820">tRNA-binding</keyword>
<dbReference type="InterPro" id="IPR012340">
    <property type="entry name" value="NA-bd_OB-fold"/>
</dbReference>
<dbReference type="SUPFAM" id="SSF55681">
    <property type="entry name" value="Class II aaRS and biotin synthetases"/>
    <property type="match status" value="1"/>
</dbReference>
<dbReference type="SMART" id="SM00873">
    <property type="entry name" value="B3_4"/>
    <property type="match status" value="1"/>
</dbReference>
<dbReference type="InterPro" id="IPR009061">
    <property type="entry name" value="DNA-bd_dom_put_sf"/>
</dbReference>
<keyword evidence="9 15" id="KW-0067">ATP-binding</keyword>
<dbReference type="InterPro" id="IPR045060">
    <property type="entry name" value="Phe-tRNA-ligase_IIc_bsu"/>
</dbReference>
<dbReference type="GO" id="GO:0000049">
    <property type="term" value="F:tRNA binding"/>
    <property type="evidence" value="ECO:0007669"/>
    <property type="project" value="UniProtKB-UniRule"/>
</dbReference>
<dbReference type="PANTHER" id="PTHR10947">
    <property type="entry name" value="PHENYLALANYL-TRNA SYNTHETASE BETA CHAIN AND LEUCINE-RICH REPEAT-CONTAINING PROTEIN 47"/>
    <property type="match status" value="1"/>
</dbReference>
<dbReference type="InterPro" id="IPR005121">
    <property type="entry name" value="Fdx_antiC-bd"/>
</dbReference>
<dbReference type="Gene3D" id="3.50.40.10">
    <property type="entry name" value="Phenylalanyl-trna Synthetase, Chain B, domain 3"/>
    <property type="match status" value="1"/>
</dbReference>
<dbReference type="InterPro" id="IPR002547">
    <property type="entry name" value="tRNA-bd_dom"/>
</dbReference>
<evidence type="ECO:0000256" key="4">
    <source>
        <dbReference type="ARBA" id="ARBA00022490"/>
    </source>
</evidence>
<name>A0A4Q4ZE68_9ACTN</name>
<dbReference type="EC" id="6.1.1.20" evidence="15"/>
<dbReference type="EMBL" id="SDKM01000013">
    <property type="protein sequence ID" value="RYP86038.1"/>
    <property type="molecule type" value="Genomic_DNA"/>
</dbReference>
<keyword evidence="7 15" id="KW-0479">Metal-binding</keyword>
<accession>A0A4Q4ZE68</accession>
<dbReference type="FunFam" id="3.30.930.10:FF:000130">
    <property type="entry name" value="Phenylalanine--tRNA ligase beta subunit"/>
    <property type="match status" value="1"/>
</dbReference>
<dbReference type="InterPro" id="IPR020825">
    <property type="entry name" value="Phe-tRNA_synthase-like_B3/B4"/>
</dbReference>
<feature type="binding site" evidence="15">
    <location>
        <position position="473"/>
    </location>
    <ligand>
        <name>Mg(2+)</name>
        <dbReference type="ChEBI" id="CHEBI:18420"/>
        <note>shared with alpha subunit</note>
    </ligand>
</feature>
<comment type="subcellular location">
    <subcellularLocation>
        <location evidence="1 15">Cytoplasm</location>
    </subcellularLocation>
</comment>
<comment type="caution">
    <text evidence="20">The sequence shown here is derived from an EMBL/GenBank/DDBJ whole genome shotgun (WGS) entry which is preliminary data.</text>
</comment>
<evidence type="ECO:0000256" key="15">
    <source>
        <dbReference type="HAMAP-Rule" id="MF_00283"/>
    </source>
</evidence>
<evidence type="ECO:0000256" key="13">
    <source>
        <dbReference type="ARBA" id="ARBA00023146"/>
    </source>
</evidence>
<keyword evidence="12 15" id="KW-0648">Protein biosynthesis</keyword>